<reference evidence="1" key="1">
    <citation type="submission" date="2018-02" db="EMBL/GenBank/DDBJ databases">
        <title>Rhizophora mucronata_Transcriptome.</title>
        <authorList>
            <person name="Meera S.P."/>
            <person name="Sreeshan A."/>
            <person name="Augustine A."/>
        </authorList>
    </citation>
    <scope>NUCLEOTIDE SEQUENCE</scope>
    <source>
        <tissue evidence="1">Leaf</tissue>
    </source>
</reference>
<dbReference type="AlphaFoldDB" id="A0A2P2N1R8"/>
<sequence length="37" mass="4387">MSKNDSHFLASVCHVTSRQILNFRSTYFLLTNRLERT</sequence>
<name>A0A2P2N1R8_RHIMU</name>
<accession>A0A2P2N1R8</accession>
<organism evidence="1">
    <name type="scientific">Rhizophora mucronata</name>
    <name type="common">Asiatic mangrove</name>
    <dbReference type="NCBI Taxonomy" id="61149"/>
    <lineage>
        <taxon>Eukaryota</taxon>
        <taxon>Viridiplantae</taxon>
        <taxon>Streptophyta</taxon>
        <taxon>Embryophyta</taxon>
        <taxon>Tracheophyta</taxon>
        <taxon>Spermatophyta</taxon>
        <taxon>Magnoliopsida</taxon>
        <taxon>eudicotyledons</taxon>
        <taxon>Gunneridae</taxon>
        <taxon>Pentapetalae</taxon>
        <taxon>rosids</taxon>
        <taxon>fabids</taxon>
        <taxon>Malpighiales</taxon>
        <taxon>Rhizophoraceae</taxon>
        <taxon>Rhizophora</taxon>
    </lineage>
</organism>
<evidence type="ECO:0000313" key="1">
    <source>
        <dbReference type="EMBL" id="MBX36432.1"/>
    </source>
</evidence>
<proteinExistence type="predicted"/>
<protein>
    <submittedName>
        <fullName evidence="1">Uncharacterized protein</fullName>
    </submittedName>
</protein>
<dbReference type="EMBL" id="GGEC01055948">
    <property type="protein sequence ID" value="MBX36432.1"/>
    <property type="molecule type" value="Transcribed_RNA"/>
</dbReference>